<name>A0A0A8XP53_ARUDO</name>
<proteinExistence type="predicted"/>
<reference evidence="1" key="2">
    <citation type="journal article" date="2015" name="Data Brief">
        <title>Shoot transcriptome of the giant reed, Arundo donax.</title>
        <authorList>
            <person name="Barrero R.A."/>
            <person name="Guerrero F.D."/>
            <person name="Moolhuijzen P."/>
            <person name="Goolsby J.A."/>
            <person name="Tidwell J."/>
            <person name="Bellgard S.E."/>
            <person name="Bellgard M.I."/>
        </authorList>
    </citation>
    <scope>NUCLEOTIDE SEQUENCE</scope>
    <source>
        <tissue evidence="1">Shoot tissue taken approximately 20 cm above the soil surface</tissue>
    </source>
</reference>
<accession>A0A0A8XP53</accession>
<reference evidence="1" key="1">
    <citation type="submission" date="2014-09" db="EMBL/GenBank/DDBJ databases">
        <authorList>
            <person name="Magalhaes I.L.F."/>
            <person name="Oliveira U."/>
            <person name="Santos F.R."/>
            <person name="Vidigal T.H.D.A."/>
            <person name="Brescovit A.D."/>
            <person name="Santos A.J."/>
        </authorList>
    </citation>
    <scope>NUCLEOTIDE SEQUENCE</scope>
    <source>
        <tissue evidence="1">Shoot tissue taken approximately 20 cm above the soil surface</tissue>
    </source>
</reference>
<organism evidence="1">
    <name type="scientific">Arundo donax</name>
    <name type="common">Giant reed</name>
    <name type="synonym">Donax arundinaceus</name>
    <dbReference type="NCBI Taxonomy" id="35708"/>
    <lineage>
        <taxon>Eukaryota</taxon>
        <taxon>Viridiplantae</taxon>
        <taxon>Streptophyta</taxon>
        <taxon>Embryophyta</taxon>
        <taxon>Tracheophyta</taxon>
        <taxon>Spermatophyta</taxon>
        <taxon>Magnoliopsida</taxon>
        <taxon>Liliopsida</taxon>
        <taxon>Poales</taxon>
        <taxon>Poaceae</taxon>
        <taxon>PACMAD clade</taxon>
        <taxon>Arundinoideae</taxon>
        <taxon>Arundineae</taxon>
        <taxon>Arundo</taxon>
    </lineage>
</organism>
<sequence length="27" mass="3077">MLRSFYESSMICCLLSCTNSLVHVILL</sequence>
<dbReference type="EMBL" id="GBRH01282381">
    <property type="protein sequence ID" value="JAD15514.1"/>
    <property type="molecule type" value="Transcribed_RNA"/>
</dbReference>
<protein>
    <submittedName>
        <fullName evidence="1">Uncharacterized protein</fullName>
    </submittedName>
</protein>
<dbReference type="AlphaFoldDB" id="A0A0A8XP53"/>
<evidence type="ECO:0000313" key="1">
    <source>
        <dbReference type="EMBL" id="JAD15514.1"/>
    </source>
</evidence>